<dbReference type="RefSeq" id="WP_173568004.1">
    <property type="nucleotide sequence ID" value="NZ_WOTE01000004.1"/>
</dbReference>
<keyword evidence="13 14" id="KW-0326">Glycosidase</keyword>
<evidence type="ECO:0000256" key="10">
    <source>
        <dbReference type="ARBA" id="ARBA00023004"/>
    </source>
</evidence>
<evidence type="ECO:0000256" key="5">
    <source>
        <dbReference type="ARBA" id="ARBA00022023"/>
    </source>
</evidence>
<dbReference type="InterPro" id="IPR044298">
    <property type="entry name" value="MIG/MutY"/>
</dbReference>
<evidence type="ECO:0000313" key="16">
    <source>
        <dbReference type="EMBL" id="NHO39641.1"/>
    </source>
</evidence>
<keyword evidence="12" id="KW-0234">DNA repair</keyword>
<keyword evidence="17" id="KW-1185">Reference proteome</keyword>
<dbReference type="PANTHER" id="PTHR42944">
    <property type="entry name" value="ADENINE DNA GLYCOSYLASE"/>
    <property type="match status" value="1"/>
</dbReference>
<keyword evidence="6" id="KW-0004">4Fe-4S</keyword>
<evidence type="ECO:0000256" key="12">
    <source>
        <dbReference type="ARBA" id="ARBA00023204"/>
    </source>
</evidence>
<dbReference type="CDD" id="cd03431">
    <property type="entry name" value="NUDIX_DNA_Glycosylase_C-MutY"/>
    <property type="match status" value="1"/>
</dbReference>
<proteinExistence type="inferred from homology"/>
<dbReference type="InterPro" id="IPR029119">
    <property type="entry name" value="MutY_C"/>
</dbReference>
<organism evidence="16 17">
    <name type="scientific">Acetobacter ghanensis</name>
    <dbReference type="NCBI Taxonomy" id="431306"/>
    <lineage>
        <taxon>Bacteria</taxon>
        <taxon>Pseudomonadati</taxon>
        <taxon>Pseudomonadota</taxon>
        <taxon>Alphaproteobacteria</taxon>
        <taxon>Acetobacterales</taxon>
        <taxon>Acetobacteraceae</taxon>
        <taxon>Acetobacter</taxon>
    </lineage>
</organism>
<dbReference type="PANTHER" id="PTHR42944:SF1">
    <property type="entry name" value="ADENINE DNA GLYCOSYLASE"/>
    <property type="match status" value="1"/>
</dbReference>
<dbReference type="SMART" id="SM00478">
    <property type="entry name" value="ENDO3c"/>
    <property type="match status" value="1"/>
</dbReference>
<evidence type="ECO:0000256" key="8">
    <source>
        <dbReference type="ARBA" id="ARBA00022763"/>
    </source>
</evidence>
<dbReference type="Proteomes" id="UP000657200">
    <property type="component" value="Unassembled WGS sequence"/>
</dbReference>
<dbReference type="Gene3D" id="1.10.1670.10">
    <property type="entry name" value="Helix-hairpin-Helix base-excision DNA repair enzymes (C-terminal)"/>
    <property type="match status" value="1"/>
</dbReference>
<keyword evidence="8 14" id="KW-0227">DNA damage</keyword>
<keyword evidence="7" id="KW-0479">Metal-binding</keyword>
<dbReference type="Gene3D" id="1.10.340.30">
    <property type="entry name" value="Hypothetical protein, domain 2"/>
    <property type="match status" value="1"/>
</dbReference>
<dbReference type="InterPro" id="IPR011257">
    <property type="entry name" value="DNA_glycosylase"/>
</dbReference>
<sequence length="355" mass="38597">MITPPAHALLHWYDRHRRSLPWRFREGETPDPYRVWLSEIMLQQTTVKAVGPYYLRFVEKFPTVQALAHAERDEVLAAWAGLGYYSRARNLHACAQAVAALGGFPQTVEGLRALPGIGAYTAAAVAAIAFGVPVVPVDGNVERVTARLYNVLDPLPGARKKLAQLAGGLNGEEPARQRPSDFAQALFDLGSSLCSPRQPACGLCPWQGVCMGAAQGTAATLPRKTPKAERPVRYGVHFMVMDDAGNVLLRKRPETGLLAAMTELPGTDWRTTPWGEAEALAHAPVEAAWHKAGAVKHVFTHFTLNVVVYAARVARFSNQAVGEGFLLPVAQAKATSLPSIMQKCMTTGYDFLHRA</sequence>
<evidence type="ECO:0000256" key="3">
    <source>
        <dbReference type="ARBA" id="ARBA00008343"/>
    </source>
</evidence>
<evidence type="ECO:0000256" key="7">
    <source>
        <dbReference type="ARBA" id="ARBA00022723"/>
    </source>
</evidence>
<comment type="caution">
    <text evidence="16">The sequence shown here is derived from an EMBL/GenBank/DDBJ whole genome shotgun (WGS) entry which is preliminary data.</text>
</comment>
<reference evidence="16 17" key="1">
    <citation type="journal article" date="2020" name="Int. J. Syst. Evol. Microbiol.">
        <title>Novel acetic acid bacteria from cider fermentations: Acetobacter conturbans sp. nov. and Acetobacter fallax sp. nov.</title>
        <authorList>
            <person name="Sombolestani A.S."/>
            <person name="Cleenwerck I."/>
            <person name="Cnockaert M."/>
            <person name="Borremans W."/>
            <person name="Wieme A.D."/>
            <person name="De Vuyst L."/>
            <person name="Vandamme P."/>
        </authorList>
    </citation>
    <scope>NUCLEOTIDE SEQUENCE [LARGE SCALE GENOMIC DNA]</scope>
    <source>
        <strain evidence="16 17">LMG 23848</strain>
    </source>
</reference>
<protein>
    <recommendedName>
        <fullName evidence="5 14">Adenine DNA glycosylase</fullName>
        <ecNumber evidence="4 14">3.2.2.31</ecNumber>
    </recommendedName>
</protein>
<dbReference type="InterPro" id="IPR015797">
    <property type="entry name" value="NUDIX_hydrolase-like_dom_sf"/>
</dbReference>
<keyword evidence="9" id="KW-0378">Hydrolase</keyword>
<evidence type="ECO:0000259" key="15">
    <source>
        <dbReference type="SMART" id="SM00478"/>
    </source>
</evidence>
<evidence type="ECO:0000256" key="14">
    <source>
        <dbReference type="RuleBase" id="RU365096"/>
    </source>
</evidence>
<evidence type="ECO:0000256" key="4">
    <source>
        <dbReference type="ARBA" id="ARBA00012045"/>
    </source>
</evidence>
<accession>A0ABX0KLJ9</accession>
<name>A0ABX0KLJ9_9PROT</name>
<dbReference type="Pfam" id="PF00730">
    <property type="entry name" value="HhH-GPD"/>
    <property type="match status" value="1"/>
</dbReference>
<dbReference type="InterPro" id="IPR000445">
    <property type="entry name" value="HhH_motif"/>
</dbReference>
<dbReference type="Pfam" id="PF10576">
    <property type="entry name" value="EndIII_4Fe-2S"/>
    <property type="match status" value="1"/>
</dbReference>
<feature type="domain" description="HhH-GPD" evidence="15">
    <location>
        <begin position="41"/>
        <end position="192"/>
    </location>
</feature>
<evidence type="ECO:0000256" key="1">
    <source>
        <dbReference type="ARBA" id="ARBA00000843"/>
    </source>
</evidence>
<dbReference type="InterPro" id="IPR003265">
    <property type="entry name" value="HhH-GPD_domain"/>
</dbReference>
<dbReference type="InterPro" id="IPR023170">
    <property type="entry name" value="HhH_base_excis_C"/>
</dbReference>
<dbReference type="Gene3D" id="3.90.79.10">
    <property type="entry name" value="Nucleoside Triphosphate Pyrophosphohydrolase"/>
    <property type="match status" value="1"/>
</dbReference>
<evidence type="ECO:0000256" key="9">
    <source>
        <dbReference type="ARBA" id="ARBA00022801"/>
    </source>
</evidence>
<evidence type="ECO:0000256" key="2">
    <source>
        <dbReference type="ARBA" id="ARBA00002933"/>
    </source>
</evidence>
<dbReference type="Pfam" id="PF14815">
    <property type="entry name" value="NUDIX_4"/>
    <property type="match status" value="1"/>
</dbReference>
<keyword evidence="10 14" id="KW-0408">Iron</keyword>
<dbReference type="InterPro" id="IPR003651">
    <property type="entry name" value="Endonuclease3_FeS-loop_motif"/>
</dbReference>
<dbReference type="SUPFAM" id="SSF55811">
    <property type="entry name" value="Nudix"/>
    <property type="match status" value="1"/>
</dbReference>
<evidence type="ECO:0000256" key="13">
    <source>
        <dbReference type="ARBA" id="ARBA00023295"/>
    </source>
</evidence>
<evidence type="ECO:0000313" key="17">
    <source>
        <dbReference type="Proteomes" id="UP000657200"/>
    </source>
</evidence>
<dbReference type="Pfam" id="PF00633">
    <property type="entry name" value="HHH"/>
    <property type="match status" value="1"/>
</dbReference>
<evidence type="ECO:0000256" key="11">
    <source>
        <dbReference type="ARBA" id="ARBA00023014"/>
    </source>
</evidence>
<comment type="cofactor">
    <cofactor evidence="14">
        <name>[4Fe-4S] cluster</name>
        <dbReference type="ChEBI" id="CHEBI:49883"/>
    </cofactor>
    <text evidence="14">Binds 1 [4Fe-4S] cluster.</text>
</comment>
<comment type="catalytic activity">
    <reaction evidence="1 14">
        <text>Hydrolyzes free adenine bases from 7,8-dihydro-8-oxoguanine:adenine mismatched double-stranded DNA, leaving an apurinic site.</text>
        <dbReference type="EC" id="3.2.2.31"/>
    </reaction>
</comment>
<dbReference type="PROSITE" id="PS01155">
    <property type="entry name" value="ENDONUCLEASE_III_2"/>
    <property type="match status" value="1"/>
</dbReference>
<dbReference type="EMBL" id="WOTE01000004">
    <property type="protein sequence ID" value="NHO39641.1"/>
    <property type="molecule type" value="Genomic_DNA"/>
</dbReference>
<dbReference type="EC" id="3.2.2.31" evidence="4 14"/>
<gene>
    <name evidence="16" type="ORF">GOB80_08065</name>
</gene>
<dbReference type="SUPFAM" id="SSF48150">
    <property type="entry name" value="DNA-glycosylase"/>
    <property type="match status" value="1"/>
</dbReference>
<keyword evidence="11" id="KW-0411">Iron-sulfur</keyword>
<dbReference type="CDD" id="cd00056">
    <property type="entry name" value="ENDO3c"/>
    <property type="match status" value="1"/>
</dbReference>
<comment type="function">
    <text evidence="2">Adenine glycosylase active on G-A mispairs. MutY also corrects error-prone DNA synthesis past GO lesions which are due to the oxidatively damaged form of guanine: 7,8-dihydro-8-oxoguanine (8-oxo-dGTP).</text>
</comment>
<dbReference type="InterPro" id="IPR004036">
    <property type="entry name" value="Endonuclease-III-like_CS2"/>
</dbReference>
<evidence type="ECO:0000256" key="6">
    <source>
        <dbReference type="ARBA" id="ARBA00022485"/>
    </source>
</evidence>
<comment type="similarity">
    <text evidence="3 14">Belongs to the Nth/MutY family.</text>
</comment>